<evidence type="ECO:0000256" key="2">
    <source>
        <dbReference type="SAM" id="Phobius"/>
    </source>
</evidence>
<organism evidence="3 4">
    <name type="scientific">Faecalibacterium gallinarum</name>
    <dbReference type="NCBI Taxonomy" id="2903556"/>
    <lineage>
        <taxon>Bacteria</taxon>
        <taxon>Bacillati</taxon>
        <taxon>Bacillota</taxon>
        <taxon>Clostridia</taxon>
        <taxon>Eubacteriales</taxon>
        <taxon>Oscillospiraceae</taxon>
        <taxon>Faecalibacterium</taxon>
    </lineage>
</organism>
<keyword evidence="2" id="KW-0472">Membrane</keyword>
<name>A0AA37MZ53_9FIRM</name>
<dbReference type="InterPro" id="IPR018770">
    <property type="entry name" value="ChloroindolylP_hydrolase"/>
</dbReference>
<proteinExistence type="predicted"/>
<protein>
    <recommendedName>
        <fullName evidence="5">5-bromo-4-chloroindolyl phosphate hydrolysis protein</fullName>
    </recommendedName>
</protein>
<keyword evidence="2" id="KW-0812">Transmembrane</keyword>
<dbReference type="AlphaFoldDB" id="A0AA37MZ53"/>
<dbReference type="Proteomes" id="UP001055185">
    <property type="component" value="Unassembled WGS sequence"/>
</dbReference>
<evidence type="ECO:0000256" key="1">
    <source>
        <dbReference type="SAM" id="MobiDB-lite"/>
    </source>
</evidence>
<gene>
    <name evidence="3" type="ORF">JCM17207_10480</name>
</gene>
<keyword evidence="4" id="KW-1185">Reference proteome</keyword>
<feature type="transmembrane region" description="Helical" evidence="2">
    <location>
        <begin position="147"/>
        <end position="173"/>
    </location>
</feature>
<accession>A0AA37MZ53</accession>
<feature type="compositionally biased region" description="Basic and acidic residues" evidence="1">
    <location>
        <begin position="1"/>
        <end position="12"/>
    </location>
</feature>
<dbReference type="Pfam" id="PF10112">
    <property type="entry name" value="Halogen_Hydrol"/>
    <property type="match status" value="1"/>
</dbReference>
<sequence length="444" mass="48688">MRMEDQEGKEPRTAQTGAEVQKELERQLREFGVSVSDAFQHGFEGRGQELGDRAYGVGRAVVDAINFGLSEAGRALDKKQTQKKPQSEGSAGTAYDYSAEYSGAKQPGARSAQSAKMPRWARTVLDPGQSRGPEVEIRASARKRFGAGLTMCIVGGLMAFGFFIGGIACLASTDLFLSGSVEEAVLSVTGVGLMICGGLFTWMAAEGGDRLEASGDLKRYADAFQALDISQGVPLDTLAGLLQQKKRKLRKTLRKLIHKGWLTAWLDEETDSLYLSAEDYRAARNIPTAPPEEEPAPEAQAEGENVPLTLETARRFVRVLEEERKIMQDPQAAEELERMHGVTQSICDWLEDHPESLPKIRRFADYYIPTTLKLLHTYNDVQGQRGESAENIRRDIAGILHTLNTAYDNLYDKLLSDVALDVSSEIAALEGMLARDGLTGEGLL</sequence>
<keyword evidence="2" id="KW-1133">Transmembrane helix</keyword>
<evidence type="ECO:0008006" key="5">
    <source>
        <dbReference type="Google" id="ProtNLM"/>
    </source>
</evidence>
<reference evidence="3" key="1">
    <citation type="journal article" date="2022" name="Int. J. Syst. Evol. Microbiol.">
        <title>Genome-based, phenotypic and chemotaxonomic classification of Faecalibacterium strains: proposal of three novel species Faecalibacterium duncaniae sp. nov., Faecalibacterium hattorii sp. nov. and Faecalibacterium gallinarum sp. nov. .</title>
        <authorList>
            <person name="Sakamoto M."/>
            <person name="Sakurai N."/>
            <person name="Tanno H."/>
            <person name="Iino T."/>
            <person name="Ohkuma M."/>
            <person name="Endo A."/>
        </authorList>
    </citation>
    <scope>NUCLEOTIDE SEQUENCE</scope>
    <source>
        <strain evidence="3">JCM 17207</strain>
    </source>
</reference>
<evidence type="ECO:0000313" key="3">
    <source>
        <dbReference type="EMBL" id="GJN64423.1"/>
    </source>
</evidence>
<evidence type="ECO:0000313" key="4">
    <source>
        <dbReference type="Proteomes" id="UP001055185"/>
    </source>
</evidence>
<comment type="caution">
    <text evidence="3">The sequence shown here is derived from an EMBL/GenBank/DDBJ whole genome shotgun (WGS) entry which is preliminary data.</text>
</comment>
<dbReference type="EMBL" id="BQKV01000032">
    <property type="protein sequence ID" value="GJN64423.1"/>
    <property type="molecule type" value="Genomic_DNA"/>
</dbReference>
<feature type="region of interest" description="Disordered" evidence="1">
    <location>
        <begin position="1"/>
        <end position="21"/>
    </location>
</feature>